<dbReference type="AlphaFoldDB" id="A0A9X6MX36"/>
<name>A0A9X6MX36_BACTV</name>
<sequence length="83" mass="9462">MEKFLINYHTGISEEVEVYNLNKAKEIAKEGIAYTQENITIETLDGEVITTSYWYGVHPKEDDEVLEIVGGGFYQAWSDELGE</sequence>
<dbReference type="EMBL" id="MOOV01000252">
    <property type="protein sequence ID" value="OUB88552.1"/>
    <property type="molecule type" value="Genomic_DNA"/>
</dbReference>
<gene>
    <name evidence="1" type="ORF">BK784_29005</name>
</gene>
<reference evidence="1 2" key="1">
    <citation type="submission" date="2016-10" db="EMBL/GenBank/DDBJ databases">
        <title>Comparative genomics of Bacillus thuringiensis reveals a path to pathogens against multiple invertebrate hosts.</title>
        <authorList>
            <person name="Zheng J."/>
            <person name="Gao Q."/>
            <person name="Liu H."/>
            <person name="Peng D."/>
            <person name="Ruan L."/>
            <person name="Sun M."/>
        </authorList>
    </citation>
    <scope>NUCLEOTIDE SEQUENCE [LARGE SCALE GENOMIC DNA]</scope>
    <source>
        <strain evidence="1">T30001</strain>
    </source>
</reference>
<accession>A0A9X6MX36</accession>
<protein>
    <submittedName>
        <fullName evidence="1">Uncharacterized protein</fullName>
    </submittedName>
</protein>
<evidence type="ECO:0000313" key="2">
    <source>
        <dbReference type="Proteomes" id="UP000195160"/>
    </source>
</evidence>
<proteinExistence type="predicted"/>
<comment type="caution">
    <text evidence="1">The sequence shown here is derived from an EMBL/GenBank/DDBJ whole genome shotgun (WGS) entry which is preliminary data.</text>
</comment>
<dbReference type="RefSeq" id="WP_088069836.1">
    <property type="nucleotide sequence ID" value="NZ_PGDT01000091.1"/>
</dbReference>
<evidence type="ECO:0000313" key="1">
    <source>
        <dbReference type="EMBL" id="OUB88552.1"/>
    </source>
</evidence>
<organism evidence="1 2">
    <name type="scientific">Bacillus thuringiensis subsp. medellin</name>
    <dbReference type="NCBI Taxonomy" id="79672"/>
    <lineage>
        <taxon>Bacteria</taxon>
        <taxon>Bacillati</taxon>
        <taxon>Bacillota</taxon>
        <taxon>Bacilli</taxon>
        <taxon>Bacillales</taxon>
        <taxon>Bacillaceae</taxon>
        <taxon>Bacillus</taxon>
        <taxon>Bacillus cereus group</taxon>
    </lineage>
</organism>
<dbReference type="Proteomes" id="UP000195160">
    <property type="component" value="Unassembled WGS sequence"/>
</dbReference>